<evidence type="ECO:0000313" key="2">
    <source>
        <dbReference type="EMBL" id="MPC61694.1"/>
    </source>
</evidence>
<comment type="caution">
    <text evidence="2">The sequence shown here is derived from an EMBL/GenBank/DDBJ whole genome shotgun (WGS) entry which is preliminary data.</text>
</comment>
<evidence type="ECO:0000313" key="3">
    <source>
        <dbReference type="Proteomes" id="UP000324222"/>
    </source>
</evidence>
<protein>
    <submittedName>
        <fullName evidence="2">Uncharacterized protein</fullName>
    </submittedName>
</protein>
<sequence length="98" mass="10819">MRYPRHQPCFSPLLVLAQSKPQLLSLCCFFLKKRPRNEDDNCDEDSSTKKDRQAISGGQQISGCASPPSVAGPSNVNSATAEWPSLATTEQWHQSRSV</sequence>
<proteinExistence type="predicted"/>
<keyword evidence="3" id="KW-1185">Reference proteome</keyword>
<name>A0A5B7GYK6_PORTR</name>
<dbReference type="Proteomes" id="UP000324222">
    <property type="component" value="Unassembled WGS sequence"/>
</dbReference>
<organism evidence="2 3">
    <name type="scientific">Portunus trituberculatus</name>
    <name type="common">Swimming crab</name>
    <name type="synonym">Neptunus trituberculatus</name>
    <dbReference type="NCBI Taxonomy" id="210409"/>
    <lineage>
        <taxon>Eukaryota</taxon>
        <taxon>Metazoa</taxon>
        <taxon>Ecdysozoa</taxon>
        <taxon>Arthropoda</taxon>
        <taxon>Crustacea</taxon>
        <taxon>Multicrustacea</taxon>
        <taxon>Malacostraca</taxon>
        <taxon>Eumalacostraca</taxon>
        <taxon>Eucarida</taxon>
        <taxon>Decapoda</taxon>
        <taxon>Pleocyemata</taxon>
        <taxon>Brachyura</taxon>
        <taxon>Eubrachyura</taxon>
        <taxon>Portunoidea</taxon>
        <taxon>Portunidae</taxon>
        <taxon>Portuninae</taxon>
        <taxon>Portunus</taxon>
    </lineage>
</organism>
<feature type="compositionally biased region" description="Polar residues" evidence="1">
    <location>
        <begin position="72"/>
        <end position="98"/>
    </location>
</feature>
<dbReference type="EMBL" id="VSRR010018798">
    <property type="protein sequence ID" value="MPC61694.1"/>
    <property type="molecule type" value="Genomic_DNA"/>
</dbReference>
<evidence type="ECO:0000256" key="1">
    <source>
        <dbReference type="SAM" id="MobiDB-lite"/>
    </source>
</evidence>
<dbReference type="AlphaFoldDB" id="A0A5B7GYK6"/>
<reference evidence="2 3" key="1">
    <citation type="submission" date="2019-05" db="EMBL/GenBank/DDBJ databases">
        <title>Another draft genome of Portunus trituberculatus and its Hox gene families provides insights of decapod evolution.</title>
        <authorList>
            <person name="Jeong J.-H."/>
            <person name="Song I."/>
            <person name="Kim S."/>
            <person name="Choi T."/>
            <person name="Kim D."/>
            <person name="Ryu S."/>
            <person name="Kim W."/>
        </authorList>
    </citation>
    <scope>NUCLEOTIDE SEQUENCE [LARGE SCALE GENOMIC DNA]</scope>
    <source>
        <tissue evidence="2">Muscle</tissue>
    </source>
</reference>
<gene>
    <name evidence="2" type="ORF">E2C01_055769</name>
</gene>
<accession>A0A5B7GYK6</accession>
<feature type="region of interest" description="Disordered" evidence="1">
    <location>
        <begin position="35"/>
        <end position="98"/>
    </location>
</feature>